<evidence type="ECO:0000256" key="3">
    <source>
        <dbReference type="ARBA" id="ARBA00023125"/>
    </source>
</evidence>
<reference evidence="6" key="2">
    <citation type="submission" date="2020-09" db="EMBL/GenBank/DDBJ databases">
        <authorList>
            <person name="Sun Q."/>
            <person name="Zhou Y."/>
        </authorList>
    </citation>
    <scope>NUCLEOTIDE SEQUENCE</scope>
    <source>
        <strain evidence="6">CGMCC 1.15367</strain>
    </source>
</reference>
<dbReference type="GO" id="GO:0003700">
    <property type="term" value="F:DNA-binding transcription factor activity"/>
    <property type="evidence" value="ECO:0007669"/>
    <property type="project" value="InterPro"/>
</dbReference>
<dbReference type="SUPFAM" id="SSF53850">
    <property type="entry name" value="Periplasmic binding protein-like II"/>
    <property type="match status" value="1"/>
</dbReference>
<evidence type="ECO:0000256" key="1">
    <source>
        <dbReference type="ARBA" id="ARBA00009437"/>
    </source>
</evidence>
<keyword evidence="3" id="KW-0238">DNA-binding</keyword>
<keyword evidence="4" id="KW-0804">Transcription</keyword>
<dbReference type="InterPro" id="IPR058163">
    <property type="entry name" value="LysR-type_TF_proteobact-type"/>
</dbReference>
<dbReference type="Gene3D" id="1.10.10.10">
    <property type="entry name" value="Winged helix-like DNA-binding domain superfamily/Winged helix DNA-binding domain"/>
    <property type="match status" value="1"/>
</dbReference>
<comment type="caution">
    <text evidence="6">The sequence shown here is derived from an EMBL/GenBank/DDBJ whole genome shotgun (WGS) entry which is preliminary data.</text>
</comment>
<dbReference type="Pfam" id="PF03466">
    <property type="entry name" value="LysR_substrate"/>
    <property type="match status" value="1"/>
</dbReference>
<evidence type="ECO:0000313" key="7">
    <source>
        <dbReference type="Proteomes" id="UP000644699"/>
    </source>
</evidence>
<dbReference type="Proteomes" id="UP000644699">
    <property type="component" value="Unassembled WGS sequence"/>
</dbReference>
<dbReference type="Gene3D" id="3.40.190.290">
    <property type="match status" value="1"/>
</dbReference>
<feature type="domain" description="HTH lysR-type" evidence="5">
    <location>
        <begin position="8"/>
        <end position="64"/>
    </location>
</feature>
<dbReference type="InterPro" id="IPR005119">
    <property type="entry name" value="LysR_subst-bd"/>
</dbReference>
<dbReference type="GO" id="GO:0043565">
    <property type="term" value="F:sequence-specific DNA binding"/>
    <property type="evidence" value="ECO:0007669"/>
    <property type="project" value="TreeGrafter"/>
</dbReference>
<dbReference type="FunFam" id="1.10.10.10:FF:000001">
    <property type="entry name" value="LysR family transcriptional regulator"/>
    <property type="match status" value="1"/>
</dbReference>
<dbReference type="InterPro" id="IPR036388">
    <property type="entry name" value="WH-like_DNA-bd_sf"/>
</dbReference>
<accession>A0A916ZQG2</accession>
<comment type="similarity">
    <text evidence="1">Belongs to the LysR transcriptional regulatory family.</text>
</comment>
<proteinExistence type="inferred from homology"/>
<keyword evidence="2" id="KW-0805">Transcription regulation</keyword>
<dbReference type="InterPro" id="IPR036390">
    <property type="entry name" value="WH_DNA-bd_sf"/>
</dbReference>
<dbReference type="Pfam" id="PF00126">
    <property type="entry name" value="HTH_1"/>
    <property type="match status" value="1"/>
</dbReference>
<reference evidence="6" key="1">
    <citation type="journal article" date="2014" name="Int. J. Syst. Evol. Microbiol.">
        <title>Complete genome sequence of Corynebacterium casei LMG S-19264T (=DSM 44701T), isolated from a smear-ripened cheese.</title>
        <authorList>
            <consortium name="US DOE Joint Genome Institute (JGI-PGF)"/>
            <person name="Walter F."/>
            <person name="Albersmeier A."/>
            <person name="Kalinowski J."/>
            <person name="Ruckert C."/>
        </authorList>
    </citation>
    <scope>NUCLEOTIDE SEQUENCE</scope>
    <source>
        <strain evidence="6">CGMCC 1.15367</strain>
    </source>
</reference>
<evidence type="ECO:0000259" key="5">
    <source>
        <dbReference type="PROSITE" id="PS50931"/>
    </source>
</evidence>
<name>A0A916ZQG2_9HYPH</name>
<keyword evidence="7" id="KW-1185">Reference proteome</keyword>
<dbReference type="EMBL" id="BMIQ01000004">
    <property type="protein sequence ID" value="GGE09065.1"/>
    <property type="molecule type" value="Genomic_DNA"/>
</dbReference>
<dbReference type="PANTHER" id="PTHR30537">
    <property type="entry name" value="HTH-TYPE TRANSCRIPTIONAL REGULATOR"/>
    <property type="match status" value="1"/>
</dbReference>
<dbReference type="GO" id="GO:0006351">
    <property type="term" value="P:DNA-templated transcription"/>
    <property type="evidence" value="ECO:0007669"/>
    <property type="project" value="TreeGrafter"/>
</dbReference>
<dbReference type="RefSeq" id="WP_188909864.1">
    <property type="nucleotide sequence ID" value="NZ_BMIQ01000004.1"/>
</dbReference>
<sequence length="306" mass="33431">MPSFVRSDLPDLAAFAVIVRRRSFKAAAIELRITTSALSHAIRRLEERLGLRLLNRTSRSVAPTPAGLKLAEELAAGFERIDAALAGLDGEQGQGLGELRLNIPRDASRLLIGPVLAPFRARLPELRLTIVVENRPVDLVAEGFDAGIRYGDTVPEDMIAVALTPPLEWVVVGAPSYLAARGRPEQPEDLMGHSCLRLLLGDNSAFRWELGNGAAMRRLDAPGTCTINDTETTVEAAVAGLGLAYVLRWRVERELAEGRLELVLPDWSSTGAGFHMYYPSRRQNHPALRQLVDLIRVRQGLPALSA</sequence>
<dbReference type="PROSITE" id="PS50931">
    <property type="entry name" value="HTH_LYSR"/>
    <property type="match status" value="1"/>
</dbReference>
<dbReference type="PANTHER" id="PTHR30537:SF1">
    <property type="entry name" value="HTH-TYPE TRANSCRIPTIONAL REGULATOR PGRR"/>
    <property type="match status" value="1"/>
</dbReference>
<dbReference type="AlphaFoldDB" id="A0A916ZQG2"/>
<organism evidence="6 7">
    <name type="scientific">Aureimonas endophytica</name>
    <dbReference type="NCBI Taxonomy" id="2027858"/>
    <lineage>
        <taxon>Bacteria</taxon>
        <taxon>Pseudomonadati</taxon>
        <taxon>Pseudomonadota</taxon>
        <taxon>Alphaproteobacteria</taxon>
        <taxon>Hyphomicrobiales</taxon>
        <taxon>Aurantimonadaceae</taxon>
        <taxon>Aureimonas</taxon>
    </lineage>
</organism>
<dbReference type="InterPro" id="IPR000847">
    <property type="entry name" value="LysR_HTH_N"/>
</dbReference>
<protein>
    <submittedName>
        <fullName evidence="6">Transcriptional regulator</fullName>
    </submittedName>
</protein>
<gene>
    <name evidence="6" type="ORF">GCM10011390_30200</name>
</gene>
<dbReference type="SUPFAM" id="SSF46785">
    <property type="entry name" value="Winged helix' DNA-binding domain"/>
    <property type="match status" value="1"/>
</dbReference>
<evidence type="ECO:0000256" key="4">
    <source>
        <dbReference type="ARBA" id="ARBA00023163"/>
    </source>
</evidence>
<evidence type="ECO:0000256" key="2">
    <source>
        <dbReference type="ARBA" id="ARBA00023015"/>
    </source>
</evidence>
<evidence type="ECO:0000313" key="6">
    <source>
        <dbReference type="EMBL" id="GGE09065.1"/>
    </source>
</evidence>